<dbReference type="EMBL" id="KT007008">
    <property type="protein sequence ID" value="AKQ03125.1"/>
    <property type="molecule type" value="Genomic_DNA"/>
</dbReference>
<dbReference type="Gene3D" id="3.40.910.10">
    <property type="entry name" value="Deoxyhypusine synthase"/>
    <property type="match status" value="1"/>
</dbReference>
<dbReference type="InterPro" id="IPR029035">
    <property type="entry name" value="DHS-like_NAD/FAD-binding_dom"/>
</dbReference>
<comment type="similarity">
    <text evidence="1">Belongs to the deoxyhypusine synthase family.</text>
</comment>
<dbReference type="PANTHER" id="PTHR11703:SF2">
    <property type="entry name" value="DEOXYHYPUSINE SYNTHASE-LIKE PROTEIN"/>
    <property type="match status" value="1"/>
</dbReference>
<dbReference type="InterPro" id="IPR036982">
    <property type="entry name" value="Deoxyhypusine_synthase_sf"/>
</dbReference>
<sequence>MASKKPTKAELTSVPIDHLDLEKTKTVADLVDGYKHISFQARALGMCASVLENAMSDPQCTIFFGGAGALTPGGLRKVMRDMVEFGLVDVVVTTGAIAYHDYYEAHGHRHFATTPEADDIVLREHFLDRVYDTLADESLFRDVDDEIAAMADALEPRRYSSREFLWEMGKVAAKDPNSLVGSCYRNGIPYFVPALNDSSIGIALAKHHHDRLKARKKPIAIDSIKDNYEIAQVKMKSPRTGVFYVGGGTPKNYISQVEVIQEVMGYPENPHMYAAQITVDVPQYGGLSGCTFEESQSWGKFHKDAKMAQCHVDATIGLPLLVGYLLQKGVHKKRKQKRYTWDGEELVSLT</sequence>
<keyword evidence="2 3" id="KW-0808">Transferase</keyword>
<dbReference type="GO" id="GO:0034038">
    <property type="term" value="F:deoxyhypusine synthase activity"/>
    <property type="evidence" value="ECO:0007669"/>
    <property type="project" value="UniProtKB-EC"/>
</dbReference>
<name>A0A0H4T8N8_9EURY</name>
<evidence type="ECO:0000256" key="2">
    <source>
        <dbReference type="ARBA" id="ARBA00022679"/>
    </source>
</evidence>
<dbReference type="PANTHER" id="PTHR11703">
    <property type="entry name" value="DEOXYHYPUSINE SYNTHASE"/>
    <property type="match status" value="1"/>
</dbReference>
<dbReference type="SUPFAM" id="SSF52467">
    <property type="entry name" value="DHS-like NAD/FAD-binding domain"/>
    <property type="match status" value="1"/>
</dbReference>
<dbReference type="Pfam" id="PF01916">
    <property type="entry name" value="DS"/>
    <property type="match status" value="1"/>
</dbReference>
<reference evidence="3" key="1">
    <citation type="journal article" date="2015" name="ISME J.">
        <title>Aquifer environment selects for microbial species cohorts in sediment and groundwater.</title>
        <authorList>
            <person name="Hug L.A."/>
            <person name="Thomas B.C."/>
            <person name="Brown C.T."/>
            <person name="Frischkorn K.R."/>
            <person name="Williams K.H."/>
            <person name="Tringe S.G."/>
            <person name="Banfield J.F."/>
        </authorList>
    </citation>
    <scope>NUCLEOTIDE SEQUENCE</scope>
</reference>
<dbReference type="GO" id="GO:0005737">
    <property type="term" value="C:cytoplasm"/>
    <property type="evidence" value="ECO:0007669"/>
    <property type="project" value="TreeGrafter"/>
</dbReference>
<evidence type="ECO:0000256" key="1">
    <source>
        <dbReference type="ARBA" id="ARBA00009892"/>
    </source>
</evidence>
<evidence type="ECO:0000313" key="3">
    <source>
        <dbReference type="EMBL" id="AKQ03125.1"/>
    </source>
</evidence>
<dbReference type="AlphaFoldDB" id="A0A0H4T8N8"/>
<organism evidence="3">
    <name type="scientific">uncultured euryarchaeote Rifle_16ft_4_minimus_37884</name>
    <dbReference type="NCBI Taxonomy" id="1665196"/>
    <lineage>
        <taxon>Archaea</taxon>
        <taxon>Methanobacteriati</taxon>
        <taxon>Methanobacteriota</taxon>
        <taxon>environmental samples</taxon>
    </lineage>
</organism>
<proteinExistence type="inferred from homology"/>
<dbReference type="EC" id="2.5.1.46" evidence="3"/>
<protein>
    <submittedName>
        <fullName evidence="3">Deoxyhypusine synthase, deoxyhypusine synthase</fullName>
        <ecNumber evidence="3">2.5.1.46</ecNumber>
    </submittedName>
</protein>
<dbReference type="InterPro" id="IPR002773">
    <property type="entry name" value="Deoxyhypusine_synthase"/>
</dbReference>
<accession>A0A0H4T8N8</accession>